<evidence type="ECO:0000313" key="2">
    <source>
        <dbReference type="EMBL" id="KDO20771.1"/>
    </source>
</evidence>
<gene>
    <name evidence="2" type="ORF">SPRG_13523</name>
</gene>
<dbReference type="PROSITE" id="PS00108">
    <property type="entry name" value="PROTEIN_KINASE_ST"/>
    <property type="match status" value="1"/>
</dbReference>
<dbReference type="Gene3D" id="1.10.510.10">
    <property type="entry name" value="Transferase(Phosphotransferase) domain 1"/>
    <property type="match status" value="1"/>
</dbReference>
<dbReference type="PANTHER" id="PTHR44329">
    <property type="entry name" value="SERINE/THREONINE-PROTEIN KINASE TNNI3K-RELATED"/>
    <property type="match status" value="1"/>
</dbReference>
<evidence type="ECO:0000313" key="3">
    <source>
        <dbReference type="Proteomes" id="UP000030745"/>
    </source>
</evidence>
<dbReference type="Pfam" id="PF07714">
    <property type="entry name" value="PK_Tyr_Ser-Thr"/>
    <property type="match status" value="1"/>
</dbReference>
<evidence type="ECO:0000259" key="1">
    <source>
        <dbReference type="PROSITE" id="PS50011"/>
    </source>
</evidence>
<dbReference type="VEuPathDB" id="FungiDB:SPRG_13523"/>
<dbReference type="PROSITE" id="PS50011">
    <property type="entry name" value="PROTEIN_KINASE_DOM"/>
    <property type="match status" value="1"/>
</dbReference>
<dbReference type="GeneID" id="24135394"/>
<dbReference type="KEGG" id="spar:SPRG_13523"/>
<keyword evidence="2" id="KW-0418">Kinase</keyword>
<dbReference type="RefSeq" id="XP_012208509.1">
    <property type="nucleotide sequence ID" value="XM_012353119.1"/>
</dbReference>
<dbReference type="EMBL" id="KK583303">
    <property type="protein sequence ID" value="KDO20771.1"/>
    <property type="molecule type" value="Genomic_DNA"/>
</dbReference>
<dbReference type="OrthoDB" id="4062651at2759"/>
<dbReference type="GO" id="GO:0005524">
    <property type="term" value="F:ATP binding"/>
    <property type="evidence" value="ECO:0007669"/>
    <property type="project" value="InterPro"/>
</dbReference>
<proteinExistence type="predicted"/>
<name>A0A067C2K4_SAPPC</name>
<dbReference type="OMA" id="SMEPTHI"/>
<dbReference type="InterPro" id="IPR011009">
    <property type="entry name" value="Kinase-like_dom_sf"/>
</dbReference>
<dbReference type="PRINTS" id="PR00109">
    <property type="entry name" value="TYRKINASE"/>
</dbReference>
<feature type="domain" description="Protein kinase" evidence="1">
    <location>
        <begin position="21"/>
        <end position="269"/>
    </location>
</feature>
<dbReference type="PIRSF" id="PIRSF000654">
    <property type="entry name" value="Integrin-linked_kinase"/>
    <property type="match status" value="1"/>
</dbReference>
<dbReference type="InterPro" id="IPR000719">
    <property type="entry name" value="Prot_kinase_dom"/>
</dbReference>
<dbReference type="Proteomes" id="UP000030745">
    <property type="component" value="Unassembled WGS sequence"/>
</dbReference>
<dbReference type="STRING" id="695850.A0A067C2K4"/>
<dbReference type="SUPFAM" id="SSF56112">
    <property type="entry name" value="Protein kinase-like (PK-like)"/>
    <property type="match status" value="1"/>
</dbReference>
<accession>A0A067C2K4</accession>
<organism evidence="2 3">
    <name type="scientific">Saprolegnia parasitica (strain CBS 223.65)</name>
    <dbReference type="NCBI Taxonomy" id="695850"/>
    <lineage>
        <taxon>Eukaryota</taxon>
        <taxon>Sar</taxon>
        <taxon>Stramenopiles</taxon>
        <taxon>Oomycota</taxon>
        <taxon>Saprolegniomycetes</taxon>
        <taxon>Saprolegniales</taxon>
        <taxon>Saprolegniaceae</taxon>
        <taxon>Saprolegnia</taxon>
    </lineage>
</organism>
<dbReference type="SMART" id="SM00220">
    <property type="entry name" value="S_TKc"/>
    <property type="match status" value="1"/>
</dbReference>
<dbReference type="GO" id="GO:0004674">
    <property type="term" value="F:protein serine/threonine kinase activity"/>
    <property type="evidence" value="ECO:0007669"/>
    <property type="project" value="TreeGrafter"/>
</dbReference>
<reference evidence="2 3" key="1">
    <citation type="journal article" date="2013" name="PLoS Genet.">
        <title>Distinctive expansion of potential virulence genes in the genome of the oomycete fish pathogen Saprolegnia parasitica.</title>
        <authorList>
            <person name="Jiang R.H."/>
            <person name="de Bruijn I."/>
            <person name="Haas B.J."/>
            <person name="Belmonte R."/>
            <person name="Lobach L."/>
            <person name="Christie J."/>
            <person name="van den Ackerveken G."/>
            <person name="Bottin A."/>
            <person name="Bulone V."/>
            <person name="Diaz-Moreno S.M."/>
            <person name="Dumas B."/>
            <person name="Fan L."/>
            <person name="Gaulin E."/>
            <person name="Govers F."/>
            <person name="Grenville-Briggs L.J."/>
            <person name="Horner N.R."/>
            <person name="Levin J.Z."/>
            <person name="Mammella M."/>
            <person name="Meijer H.J."/>
            <person name="Morris P."/>
            <person name="Nusbaum C."/>
            <person name="Oome S."/>
            <person name="Phillips A.J."/>
            <person name="van Rooyen D."/>
            <person name="Rzeszutek E."/>
            <person name="Saraiva M."/>
            <person name="Secombes C.J."/>
            <person name="Seidl M.F."/>
            <person name="Snel B."/>
            <person name="Stassen J.H."/>
            <person name="Sykes S."/>
            <person name="Tripathy S."/>
            <person name="van den Berg H."/>
            <person name="Vega-Arreguin J.C."/>
            <person name="Wawra S."/>
            <person name="Young S.K."/>
            <person name="Zeng Q."/>
            <person name="Dieguez-Uribeondo J."/>
            <person name="Russ C."/>
            <person name="Tyler B.M."/>
            <person name="van West P."/>
        </authorList>
    </citation>
    <scope>NUCLEOTIDE SEQUENCE [LARGE SCALE GENOMIC DNA]</scope>
    <source>
        <strain evidence="2 3">CBS 223.65</strain>
    </source>
</reference>
<dbReference type="InterPro" id="IPR051681">
    <property type="entry name" value="Ser/Thr_Kinases-Pseudokinases"/>
</dbReference>
<sequence length="287" mass="31585">MADLLYRSVYEPPYEMDASDILVTERLRAGGQGVVDRGRYKGTRDVAVKSVLSTSSDSSLEDEITVLTKCTSPFILPLLGYVRDPSMMVLPFMDGGNLREYLDGVREERLPEMYATVEIAYAIASALAHLHAKSLLHRDLKSDNILLSRRRFVQVADLGSARDHAQDTTMTQAVGTLLWIAPEVFNGGRYAFSADVFSFGVILTELDTRQKPYFDAPLRGFQLTDAIRAGDLVPSLRATCPAWYRSLAQACLHLDPSARPAATEIQTTLALHLPRTCSSLALAPCTA</sequence>
<protein>
    <submittedName>
        <fullName evidence="2">TKL protein kinase</fullName>
    </submittedName>
</protein>
<dbReference type="InterPro" id="IPR008271">
    <property type="entry name" value="Ser/Thr_kinase_AS"/>
</dbReference>
<dbReference type="AlphaFoldDB" id="A0A067C2K4"/>
<keyword evidence="2" id="KW-0808">Transferase</keyword>
<keyword evidence="3" id="KW-1185">Reference proteome</keyword>
<dbReference type="InterPro" id="IPR001245">
    <property type="entry name" value="Ser-Thr/Tyr_kinase_cat_dom"/>
</dbReference>